<reference evidence="1" key="1">
    <citation type="submission" date="2021-06" db="EMBL/GenBank/DDBJ databases">
        <authorList>
            <person name="Kallberg Y."/>
            <person name="Tangrot J."/>
            <person name="Rosling A."/>
        </authorList>
    </citation>
    <scope>NUCLEOTIDE SEQUENCE</scope>
    <source>
        <strain evidence="1">FL966</strain>
    </source>
</reference>
<sequence>MNKALNNAKMYIFFEPILKFLQITNRFTANYASLQIKLIKEALALEVEPYSIHNDNKVRKLTEFLVY</sequence>
<gene>
    <name evidence="1" type="ORF">CPELLU_LOCUS10628</name>
</gene>
<organism evidence="1 2">
    <name type="scientific">Cetraspora pellucida</name>
    <dbReference type="NCBI Taxonomy" id="1433469"/>
    <lineage>
        <taxon>Eukaryota</taxon>
        <taxon>Fungi</taxon>
        <taxon>Fungi incertae sedis</taxon>
        <taxon>Mucoromycota</taxon>
        <taxon>Glomeromycotina</taxon>
        <taxon>Glomeromycetes</taxon>
        <taxon>Diversisporales</taxon>
        <taxon>Gigasporaceae</taxon>
        <taxon>Cetraspora</taxon>
    </lineage>
</organism>
<accession>A0A9N9EKR4</accession>
<name>A0A9N9EKR4_9GLOM</name>
<evidence type="ECO:0000313" key="1">
    <source>
        <dbReference type="EMBL" id="CAG8678058.1"/>
    </source>
</evidence>
<dbReference type="EMBL" id="CAJVQA010008852">
    <property type="protein sequence ID" value="CAG8678058.1"/>
    <property type="molecule type" value="Genomic_DNA"/>
</dbReference>
<dbReference type="AlphaFoldDB" id="A0A9N9EKR4"/>
<protein>
    <submittedName>
        <fullName evidence="1">12809_t:CDS:1</fullName>
    </submittedName>
</protein>
<proteinExistence type="predicted"/>
<dbReference type="Proteomes" id="UP000789759">
    <property type="component" value="Unassembled WGS sequence"/>
</dbReference>
<comment type="caution">
    <text evidence="1">The sequence shown here is derived from an EMBL/GenBank/DDBJ whole genome shotgun (WGS) entry which is preliminary data.</text>
</comment>
<evidence type="ECO:0000313" key="2">
    <source>
        <dbReference type="Proteomes" id="UP000789759"/>
    </source>
</evidence>
<keyword evidence="2" id="KW-1185">Reference proteome</keyword>